<keyword evidence="4" id="KW-1185">Reference proteome</keyword>
<dbReference type="AlphaFoldDB" id="A0AAU9KSR1"/>
<reference evidence="2 4" key="1">
    <citation type="submission" date="2021-11" db="EMBL/GenBank/DDBJ databases">
        <authorList>
            <person name="Islam A."/>
            <person name="Islam S."/>
            <person name="Flora M.S."/>
            <person name="Rahman M."/>
            <person name="Ziaur R.M."/>
            <person name="Epstein J.H."/>
            <person name="Hassan M."/>
            <person name="Klassen M."/>
            <person name="Woodard K."/>
            <person name="Webb A."/>
            <person name="Webby R.J."/>
            <person name="El Zowalaty M.E."/>
        </authorList>
    </citation>
    <scope>NUCLEOTIDE SEQUENCE</scope>
    <source>
        <strain evidence="3">Pbs1</strain>
        <strain evidence="2">Pbs3</strain>
    </source>
</reference>
<evidence type="ECO:0000313" key="4">
    <source>
        <dbReference type="Proteomes" id="UP001158986"/>
    </source>
</evidence>
<keyword evidence="1" id="KW-0175">Coiled coil</keyword>
<evidence type="ECO:0000313" key="5">
    <source>
        <dbReference type="Proteomes" id="UP001160483"/>
    </source>
</evidence>
<evidence type="ECO:0000313" key="2">
    <source>
        <dbReference type="EMBL" id="CAH0476854.1"/>
    </source>
</evidence>
<comment type="caution">
    <text evidence="2">The sequence shown here is derived from an EMBL/GenBank/DDBJ whole genome shotgun (WGS) entry which is preliminary data.</text>
</comment>
<evidence type="ECO:0008006" key="6">
    <source>
        <dbReference type="Google" id="ProtNLM"/>
    </source>
</evidence>
<sequence>MIDHWNAEDKELLDILLMKEPTEEKKELSQPQDTQLFTVSLSPSSLLMTTRGKDSKLLRRLRHREVVKRAYHRKKAALKNLRDTVKELEEKIEKLSLFKHKDVTLMQKCQAIDQIQRRYELLTTEQEELGTEAARLMLVLNYRHQVATEMVTLVKRSVSISSDDLYHPDTDSDTAMMLSTTSVDVASSCRMHFDVNTPMVMPEVVECVPISTHRWL</sequence>
<evidence type="ECO:0000256" key="1">
    <source>
        <dbReference type="SAM" id="Coils"/>
    </source>
</evidence>
<accession>A0AAU9KSR1</accession>
<evidence type="ECO:0000313" key="3">
    <source>
        <dbReference type="EMBL" id="CAH0517685.1"/>
    </source>
</evidence>
<dbReference type="EMBL" id="CAKKTJ010000164">
    <property type="protein sequence ID" value="CAH0476854.1"/>
    <property type="molecule type" value="Genomic_DNA"/>
</dbReference>
<gene>
    <name evidence="3" type="ORF">PBS001_LOCUS4279</name>
    <name evidence="2" type="ORF">PBS003_LOCUS3618</name>
</gene>
<name>A0AAU9KSR1_9STRA</name>
<proteinExistence type="predicted"/>
<dbReference type="Proteomes" id="UP001160483">
    <property type="component" value="Unassembled WGS sequence"/>
</dbReference>
<dbReference type="EMBL" id="CAKLCB010000248">
    <property type="protein sequence ID" value="CAH0517685.1"/>
    <property type="molecule type" value="Genomic_DNA"/>
</dbReference>
<organism evidence="2 5">
    <name type="scientific">Peronospora belbahrii</name>
    <dbReference type="NCBI Taxonomy" id="622444"/>
    <lineage>
        <taxon>Eukaryota</taxon>
        <taxon>Sar</taxon>
        <taxon>Stramenopiles</taxon>
        <taxon>Oomycota</taxon>
        <taxon>Peronosporomycetes</taxon>
        <taxon>Peronosporales</taxon>
        <taxon>Peronosporaceae</taxon>
        <taxon>Peronospora</taxon>
    </lineage>
</organism>
<dbReference type="Proteomes" id="UP001158986">
    <property type="component" value="Unassembled WGS sequence"/>
</dbReference>
<feature type="coiled-coil region" evidence="1">
    <location>
        <begin position="71"/>
        <end position="132"/>
    </location>
</feature>
<protein>
    <recommendedName>
        <fullName evidence="6">BZIP domain-containing protein</fullName>
    </recommendedName>
</protein>